<comment type="caution">
    <text evidence="1">The sequence shown here is derived from an EMBL/GenBank/DDBJ whole genome shotgun (WGS) entry which is preliminary data.</text>
</comment>
<sequence length="58" mass="6346">MLSSPPANIAIKNGDDISIIEDSNSKKICFKDTDATLEDVMVVDPIPVPTLTWKDMLV</sequence>
<organism evidence="1 2">
    <name type="scientific">Gossypium arboreum</name>
    <name type="common">Tree cotton</name>
    <name type="synonym">Gossypium nanking</name>
    <dbReference type="NCBI Taxonomy" id="29729"/>
    <lineage>
        <taxon>Eukaryota</taxon>
        <taxon>Viridiplantae</taxon>
        <taxon>Streptophyta</taxon>
        <taxon>Embryophyta</taxon>
        <taxon>Tracheophyta</taxon>
        <taxon>Spermatophyta</taxon>
        <taxon>Magnoliopsida</taxon>
        <taxon>eudicotyledons</taxon>
        <taxon>Gunneridae</taxon>
        <taxon>Pentapetalae</taxon>
        <taxon>rosids</taxon>
        <taxon>malvids</taxon>
        <taxon>Malvales</taxon>
        <taxon>Malvaceae</taxon>
        <taxon>Malvoideae</taxon>
        <taxon>Gossypium</taxon>
    </lineage>
</organism>
<reference evidence="1 2" key="1">
    <citation type="submission" date="2023-03" db="EMBL/GenBank/DDBJ databases">
        <title>WGS of Gossypium arboreum.</title>
        <authorList>
            <person name="Yu D."/>
        </authorList>
    </citation>
    <scope>NUCLEOTIDE SEQUENCE [LARGE SCALE GENOMIC DNA]</scope>
    <source>
        <tissue evidence="1">Leaf</tissue>
    </source>
</reference>
<name>A0ABR0Q1Y9_GOSAR</name>
<accession>A0ABR0Q1Y9</accession>
<proteinExistence type="predicted"/>
<gene>
    <name evidence="1" type="ORF">PVK06_016868</name>
</gene>
<dbReference type="Proteomes" id="UP001358586">
    <property type="component" value="Chromosome 5"/>
</dbReference>
<dbReference type="EMBL" id="JARKNE010000005">
    <property type="protein sequence ID" value="KAK5833057.1"/>
    <property type="molecule type" value="Genomic_DNA"/>
</dbReference>
<evidence type="ECO:0000313" key="2">
    <source>
        <dbReference type="Proteomes" id="UP001358586"/>
    </source>
</evidence>
<keyword evidence="2" id="KW-1185">Reference proteome</keyword>
<evidence type="ECO:0000313" key="1">
    <source>
        <dbReference type="EMBL" id="KAK5833057.1"/>
    </source>
</evidence>
<protein>
    <submittedName>
        <fullName evidence="1">Uncharacterized protein</fullName>
    </submittedName>
</protein>